<dbReference type="GO" id="GO:0005886">
    <property type="term" value="C:plasma membrane"/>
    <property type="evidence" value="ECO:0007669"/>
    <property type="project" value="UniProtKB-SubCell"/>
</dbReference>
<keyword evidence="11" id="KW-1208">Phospholipid metabolism</keyword>
<keyword evidence="6" id="KW-0677">Repeat</keyword>
<organism evidence="15 16">
    <name type="scientific">Roseimaritima multifibrata</name>
    <dbReference type="NCBI Taxonomy" id="1930274"/>
    <lineage>
        <taxon>Bacteria</taxon>
        <taxon>Pseudomonadati</taxon>
        <taxon>Planctomycetota</taxon>
        <taxon>Planctomycetia</taxon>
        <taxon>Pirellulales</taxon>
        <taxon>Pirellulaceae</taxon>
        <taxon>Roseimaritima</taxon>
    </lineage>
</organism>
<dbReference type="OrthoDB" id="9762009at2"/>
<dbReference type="CDD" id="cd09158">
    <property type="entry name" value="PLDc_EcCLS_like_2"/>
    <property type="match status" value="1"/>
</dbReference>
<dbReference type="GO" id="GO:0032049">
    <property type="term" value="P:cardiolipin biosynthetic process"/>
    <property type="evidence" value="ECO:0007669"/>
    <property type="project" value="UniProtKB-UniRule"/>
</dbReference>
<feature type="domain" description="PLD phosphodiesterase" evidence="14">
    <location>
        <begin position="390"/>
        <end position="417"/>
    </location>
</feature>
<dbReference type="RefSeq" id="WP_145352415.1">
    <property type="nucleotide sequence ID" value="NZ_CP036262.1"/>
</dbReference>
<keyword evidence="10" id="KW-0594">Phospholipid biosynthesis</keyword>
<dbReference type="NCBIfam" id="TIGR04265">
    <property type="entry name" value="bac_cardiolipin"/>
    <property type="match status" value="1"/>
</dbReference>
<keyword evidence="16" id="KW-1185">Reference proteome</keyword>
<accession>A0A517MHL8</accession>
<evidence type="ECO:0000256" key="4">
    <source>
        <dbReference type="ARBA" id="ARBA00022679"/>
    </source>
</evidence>
<dbReference type="Pfam" id="PF13396">
    <property type="entry name" value="PLDc_N"/>
    <property type="match status" value="1"/>
</dbReference>
<keyword evidence="9 13" id="KW-0472">Membrane</keyword>
<dbReference type="InterPro" id="IPR022924">
    <property type="entry name" value="Cardiolipin_synthase"/>
</dbReference>
<gene>
    <name evidence="15" type="primary">cls</name>
    <name evidence="15" type="ORF">FF011L_31500</name>
</gene>
<dbReference type="KEGG" id="rml:FF011L_31500"/>
<keyword evidence="7 13" id="KW-1133">Transmembrane helix</keyword>
<evidence type="ECO:0000256" key="3">
    <source>
        <dbReference type="ARBA" id="ARBA00022516"/>
    </source>
</evidence>
<evidence type="ECO:0000256" key="7">
    <source>
        <dbReference type="ARBA" id="ARBA00022989"/>
    </source>
</evidence>
<dbReference type="GO" id="GO:0008808">
    <property type="term" value="F:cardiolipin synthase activity"/>
    <property type="evidence" value="ECO:0007669"/>
    <property type="project" value="UniProtKB-UniRule"/>
</dbReference>
<sequence>MILVLIHFLFLAAFTVRVLWRDDLAPTSRLAWFIVLMVLPYFGVVAYLLFGEINLGRTIHKRHKEVFAKIHEVGERSLGNCHSNLDDDVEVQYRVPFRAAASVDGFKTTVGNRAELMPDAATARSRLIEDIDSAKTHVHVLYYIWLNDTTGTNVAHALMRAAKRGVKCRAMADGLGSRAMIKSSLWKEMAAAGVKVEVALSFKHLLRTILFSRVDLRNHRKITVIDNRVTYCGSQNCADPEFRVKPKFAPWIDIMARFEGPVVAQNHLLFASDWMLNGQEELLQDLPLDAAPLPGGFAAQVFGDGPTERRGATPQLFSVLMGTAQRELVISTPYFVPDPTVLNALLAAAARGVEVTIVFPKRNDSWIVAAVSRSNYRRMLKTGIKIHEFKGGLLHAKTLTVDGAVTLIGSTNMDVRSFDLNYENDILLRDDQFTKSIRERQQAYIAESEQVTLEDVLAWSPMRRFWNNIVATMSPVL</sequence>
<keyword evidence="8" id="KW-0443">Lipid metabolism</keyword>
<dbReference type="InterPro" id="IPR025202">
    <property type="entry name" value="PLD-like_dom"/>
</dbReference>
<evidence type="ECO:0000256" key="9">
    <source>
        <dbReference type="ARBA" id="ARBA00023136"/>
    </source>
</evidence>
<dbReference type="Proteomes" id="UP000320672">
    <property type="component" value="Chromosome"/>
</dbReference>
<dbReference type="EC" id="2.7.8.-" evidence="12"/>
<evidence type="ECO:0000259" key="14">
    <source>
        <dbReference type="PROSITE" id="PS50035"/>
    </source>
</evidence>
<evidence type="ECO:0000256" key="5">
    <source>
        <dbReference type="ARBA" id="ARBA00022692"/>
    </source>
</evidence>
<dbReference type="AlphaFoldDB" id="A0A517MHL8"/>
<dbReference type="PANTHER" id="PTHR21248:SF22">
    <property type="entry name" value="PHOSPHOLIPASE D"/>
    <property type="match status" value="1"/>
</dbReference>
<dbReference type="Pfam" id="PF13091">
    <property type="entry name" value="PLDc_2"/>
    <property type="match status" value="2"/>
</dbReference>
<dbReference type="InterPro" id="IPR001736">
    <property type="entry name" value="PLipase_D/transphosphatidylase"/>
</dbReference>
<keyword evidence="4 15" id="KW-0808">Transferase</keyword>
<dbReference type="Gene3D" id="3.30.870.10">
    <property type="entry name" value="Endonuclease Chain A"/>
    <property type="match status" value="2"/>
</dbReference>
<evidence type="ECO:0000313" key="16">
    <source>
        <dbReference type="Proteomes" id="UP000320672"/>
    </source>
</evidence>
<evidence type="ECO:0000256" key="8">
    <source>
        <dbReference type="ARBA" id="ARBA00023098"/>
    </source>
</evidence>
<evidence type="ECO:0000256" key="2">
    <source>
        <dbReference type="ARBA" id="ARBA00022475"/>
    </source>
</evidence>
<proteinExistence type="predicted"/>
<name>A0A517MHL8_9BACT</name>
<evidence type="ECO:0000256" key="6">
    <source>
        <dbReference type="ARBA" id="ARBA00022737"/>
    </source>
</evidence>
<dbReference type="PROSITE" id="PS50035">
    <property type="entry name" value="PLD"/>
    <property type="match status" value="2"/>
</dbReference>
<protein>
    <recommendedName>
        <fullName evidence="12">Cardiolipin synthase</fullName>
        <ecNumber evidence="12">2.7.8.-</ecNumber>
    </recommendedName>
</protein>
<evidence type="ECO:0000256" key="12">
    <source>
        <dbReference type="NCBIfam" id="TIGR04265"/>
    </source>
</evidence>
<keyword evidence="5 13" id="KW-0812">Transmembrane</keyword>
<dbReference type="EMBL" id="CP036262">
    <property type="protein sequence ID" value="QDS94371.1"/>
    <property type="molecule type" value="Genomic_DNA"/>
</dbReference>
<comment type="subcellular location">
    <subcellularLocation>
        <location evidence="1">Cell membrane</location>
        <topology evidence="1">Multi-pass membrane protein</topology>
    </subcellularLocation>
</comment>
<reference evidence="15 16" key="1">
    <citation type="submission" date="2019-02" db="EMBL/GenBank/DDBJ databases">
        <title>Deep-cultivation of Planctomycetes and their phenomic and genomic characterization uncovers novel biology.</title>
        <authorList>
            <person name="Wiegand S."/>
            <person name="Jogler M."/>
            <person name="Boedeker C."/>
            <person name="Pinto D."/>
            <person name="Vollmers J."/>
            <person name="Rivas-Marin E."/>
            <person name="Kohn T."/>
            <person name="Peeters S.H."/>
            <person name="Heuer A."/>
            <person name="Rast P."/>
            <person name="Oberbeckmann S."/>
            <person name="Bunk B."/>
            <person name="Jeske O."/>
            <person name="Meyerdierks A."/>
            <person name="Storesund J.E."/>
            <person name="Kallscheuer N."/>
            <person name="Luecker S."/>
            <person name="Lage O.M."/>
            <person name="Pohl T."/>
            <person name="Merkel B.J."/>
            <person name="Hornburger P."/>
            <person name="Mueller R.-W."/>
            <person name="Bruemmer F."/>
            <person name="Labrenz M."/>
            <person name="Spormann A.M."/>
            <person name="Op den Camp H."/>
            <person name="Overmann J."/>
            <person name="Amann R."/>
            <person name="Jetten M.S.M."/>
            <person name="Mascher T."/>
            <person name="Medema M.H."/>
            <person name="Devos D.P."/>
            <person name="Kaster A.-K."/>
            <person name="Ovreas L."/>
            <person name="Rohde M."/>
            <person name="Galperin M.Y."/>
            <person name="Jogler C."/>
        </authorList>
    </citation>
    <scope>NUCLEOTIDE SEQUENCE [LARGE SCALE GENOMIC DNA]</scope>
    <source>
        <strain evidence="15 16">FF011L</strain>
    </source>
</reference>
<keyword evidence="2" id="KW-1003">Cell membrane</keyword>
<evidence type="ECO:0000256" key="1">
    <source>
        <dbReference type="ARBA" id="ARBA00004651"/>
    </source>
</evidence>
<feature type="transmembrane region" description="Helical" evidence="13">
    <location>
        <begin position="31"/>
        <end position="50"/>
    </location>
</feature>
<evidence type="ECO:0000313" key="15">
    <source>
        <dbReference type="EMBL" id="QDS94371.1"/>
    </source>
</evidence>
<dbReference type="SUPFAM" id="SSF56024">
    <property type="entry name" value="Phospholipase D/nuclease"/>
    <property type="match status" value="2"/>
</dbReference>
<dbReference type="InterPro" id="IPR027379">
    <property type="entry name" value="CLS_N"/>
</dbReference>
<dbReference type="PANTHER" id="PTHR21248">
    <property type="entry name" value="CARDIOLIPIN SYNTHASE"/>
    <property type="match status" value="1"/>
</dbReference>
<keyword evidence="3" id="KW-0444">Lipid biosynthesis</keyword>
<dbReference type="SMART" id="SM00155">
    <property type="entry name" value="PLDc"/>
    <property type="match status" value="2"/>
</dbReference>
<dbReference type="CDD" id="cd09152">
    <property type="entry name" value="PLDc_EcCLS_like_1"/>
    <property type="match status" value="1"/>
</dbReference>
<evidence type="ECO:0000256" key="11">
    <source>
        <dbReference type="ARBA" id="ARBA00023264"/>
    </source>
</evidence>
<evidence type="ECO:0000256" key="10">
    <source>
        <dbReference type="ARBA" id="ARBA00023209"/>
    </source>
</evidence>
<evidence type="ECO:0000256" key="13">
    <source>
        <dbReference type="SAM" id="Phobius"/>
    </source>
</evidence>
<feature type="domain" description="PLD phosphodiesterase" evidence="14">
    <location>
        <begin position="214"/>
        <end position="241"/>
    </location>
</feature>